<accession>A0A0D6EJZ2</accession>
<evidence type="ECO:0000256" key="5">
    <source>
        <dbReference type="RuleBase" id="RU003465"/>
    </source>
</evidence>
<dbReference type="SUPFAM" id="SSF81606">
    <property type="entry name" value="PP2C-like"/>
    <property type="match status" value="2"/>
</dbReference>
<evidence type="ECO:0000256" key="2">
    <source>
        <dbReference type="ARBA" id="ARBA00022723"/>
    </source>
</evidence>
<feature type="region of interest" description="Disordered" evidence="6">
    <location>
        <begin position="192"/>
        <end position="213"/>
    </location>
</feature>
<evidence type="ECO:0000256" key="4">
    <source>
        <dbReference type="ARBA" id="ARBA00022912"/>
    </source>
</evidence>
<dbReference type="CDD" id="cd00143">
    <property type="entry name" value="PP2Cc"/>
    <property type="match status" value="1"/>
</dbReference>
<dbReference type="EMBL" id="CENE01000005">
    <property type="protein sequence ID" value="CEQ40068.1"/>
    <property type="molecule type" value="Genomic_DNA"/>
</dbReference>
<dbReference type="InterPro" id="IPR036457">
    <property type="entry name" value="PPM-type-like_dom_sf"/>
</dbReference>
<keyword evidence="2" id="KW-0479">Metal-binding</keyword>
<evidence type="ECO:0000313" key="8">
    <source>
        <dbReference type="EMBL" id="CEQ40068.1"/>
    </source>
</evidence>
<dbReference type="Gene3D" id="3.60.40.10">
    <property type="entry name" value="PPM-type phosphatase domain"/>
    <property type="match status" value="2"/>
</dbReference>
<comment type="similarity">
    <text evidence="1 5">Belongs to the PP2C family.</text>
</comment>
<keyword evidence="9" id="KW-1185">Reference proteome</keyword>
<dbReference type="PROSITE" id="PS01032">
    <property type="entry name" value="PPM_1"/>
    <property type="match status" value="1"/>
</dbReference>
<protein>
    <submittedName>
        <fullName evidence="8">SPOSA6832_01653-mRNA-1:cds</fullName>
    </submittedName>
</protein>
<dbReference type="PANTHER" id="PTHR13832">
    <property type="entry name" value="PROTEIN PHOSPHATASE 2C"/>
    <property type="match status" value="1"/>
</dbReference>
<keyword evidence="3 5" id="KW-0378">Hydrolase</keyword>
<name>A0A0D6EJZ2_SPOSA</name>
<dbReference type="InterPro" id="IPR000222">
    <property type="entry name" value="PP2C_BS"/>
</dbReference>
<dbReference type="OrthoDB" id="10264738at2759"/>
<dbReference type="Proteomes" id="UP000243876">
    <property type="component" value="Unassembled WGS sequence"/>
</dbReference>
<feature type="compositionally biased region" description="Low complexity" evidence="6">
    <location>
        <begin position="197"/>
        <end position="213"/>
    </location>
</feature>
<reference evidence="9" key="1">
    <citation type="submission" date="2015-02" db="EMBL/GenBank/DDBJ databases">
        <authorList>
            <person name="Gon?alves P."/>
        </authorList>
    </citation>
    <scope>NUCLEOTIDE SEQUENCE [LARGE SCALE GENOMIC DNA]</scope>
</reference>
<evidence type="ECO:0000313" key="9">
    <source>
        <dbReference type="Proteomes" id="UP000243876"/>
    </source>
</evidence>
<dbReference type="PANTHER" id="PTHR13832:SF837">
    <property type="entry name" value="PROTEIN PHOSPHATASE 2C-LIKE DOMAIN-CONTAINING PROTEIN 1"/>
    <property type="match status" value="1"/>
</dbReference>
<gene>
    <name evidence="8" type="primary">SPOSA6832_01653</name>
</gene>
<dbReference type="SMART" id="SM00332">
    <property type="entry name" value="PP2Cc"/>
    <property type="match status" value="1"/>
</dbReference>
<evidence type="ECO:0000256" key="1">
    <source>
        <dbReference type="ARBA" id="ARBA00006702"/>
    </source>
</evidence>
<dbReference type="GO" id="GO:0004722">
    <property type="term" value="F:protein serine/threonine phosphatase activity"/>
    <property type="evidence" value="ECO:0007669"/>
    <property type="project" value="InterPro"/>
</dbReference>
<dbReference type="InterPro" id="IPR015655">
    <property type="entry name" value="PP2C"/>
</dbReference>
<organism evidence="8 9">
    <name type="scientific">Sporidiobolus salmonicolor</name>
    <name type="common">Yeast-like fungus</name>
    <name type="synonym">Sporobolomyces salmonicolor</name>
    <dbReference type="NCBI Taxonomy" id="5005"/>
    <lineage>
        <taxon>Eukaryota</taxon>
        <taxon>Fungi</taxon>
        <taxon>Dikarya</taxon>
        <taxon>Basidiomycota</taxon>
        <taxon>Pucciniomycotina</taxon>
        <taxon>Microbotryomycetes</taxon>
        <taxon>Sporidiobolales</taxon>
        <taxon>Sporidiobolaceae</taxon>
        <taxon>Sporobolomyces</taxon>
    </lineage>
</organism>
<dbReference type="AlphaFoldDB" id="A0A0D6EJZ2"/>
<dbReference type="GO" id="GO:0046872">
    <property type="term" value="F:metal ion binding"/>
    <property type="evidence" value="ECO:0007669"/>
    <property type="project" value="UniProtKB-KW"/>
</dbReference>
<dbReference type="Pfam" id="PF00481">
    <property type="entry name" value="PP2C"/>
    <property type="match status" value="2"/>
</dbReference>
<sequence>MEDAHSFVYDFAGVRGQGYFGVFDGHAGKKAAEWCGLHFHEYLLDNLRKADATPIPQLLNATFHAVDAELSALSASEGTTSGCTAVTCFLRLEDASGNAAGEGSGVGSAIQVEAGQVEDKAGGALATAETKGVGMTQDHPAAALEQASEQNEHTGRFEAFPSRMNGGSRAHRLFTEASSPASTVKSKIKSILTGNRPSSNAPSGNSSSASSVSGASYHDARIEGPAEVVKAAKRTLYTANAGDARAVLARNGNAVRLSHDHKATDAKEAARIDQAGGFVMNQRVNGYLAVTRALGDSAMKQFVVGSPYTTETTLGPEDEWLIIACDGLWDVCTDQQAVDLIRGLNNPQEASDELLQHALNAHSTDNISVIVVALHT</sequence>
<feature type="domain" description="PPM-type phosphatase" evidence="7">
    <location>
        <begin position="1"/>
        <end position="374"/>
    </location>
</feature>
<dbReference type="InterPro" id="IPR001932">
    <property type="entry name" value="PPM-type_phosphatase-like_dom"/>
</dbReference>
<evidence type="ECO:0000256" key="3">
    <source>
        <dbReference type="ARBA" id="ARBA00022801"/>
    </source>
</evidence>
<keyword evidence="4 5" id="KW-0904">Protein phosphatase</keyword>
<dbReference type="PROSITE" id="PS51746">
    <property type="entry name" value="PPM_2"/>
    <property type="match status" value="1"/>
</dbReference>
<proteinExistence type="inferred from homology"/>
<evidence type="ECO:0000256" key="6">
    <source>
        <dbReference type="SAM" id="MobiDB-lite"/>
    </source>
</evidence>
<evidence type="ECO:0000259" key="7">
    <source>
        <dbReference type="PROSITE" id="PS51746"/>
    </source>
</evidence>